<feature type="domain" description="CCAAT-binding factor" evidence="4">
    <location>
        <begin position="425"/>
        <end position="572"/>
    </location>
</feature>
<dbReference type="InterPro" id="IPR027193">
    <property type="entry name" value="Noc4"/>
</dbReference>
<feature type="compositionally biased region" description="Basic residues" evidence="2">
    <location>
        <begin position="1"/>
        <end position="14"/>
    </location>
</feature>
<feature type="transmembrane region" description="Helical" evidence="3">
    <location>
        <begin position="495"/>
        <end position="516"/>
    </location>
</feature>
<feature type="compositionally biased region" description="Polar residues" evidence="2">
    <location>
        <begin position="543"/>
        <end position="552"/>
    </location>
</feature>
<dbReference type="AlphaFoldDB" id="A0A131Z008"/>
<evidence type="ECO:0000259" key="4">
    <source>
        <dbReference type="Pfam" id="PF03914"/>
    </source>
</evidence>
<dbReference type="PANTHER" id="PTHR12455:SF0">
    <property type="entry name" value="NUCLEOLAR COMPLEX PROTEIN 4 HOMOLOG"/>
    <property type="match status" value="1"/>
</dbReference>
<feature type="compositionally biased region" description="Acidic residues" evidence="2">
    <location>
        <begin position="63"/>
        <end position="78"/>
    </location>
</feature>
<feature type="region of interest" description="Disordered" evidence="2">
    <location>
        <begin position="289"/>
        <end position="322"/>
    </location>
</feature>
<evidence type="ECO:0000256" key="2">
    <source>
        <dbReference type="SAM" id="MobiDB-lite"/>
    </source>
</evidence>
<feature type="transmembrane region" description="Helical" evidence="3">
    <location>
        <begin position="467"/>
        <end position="489"/>
    </location>
</feature>
<reference evidence="5" key="1">
    <citation type="journal article" date="2016" name="Ticks Tick Borne Dis.">
        <title>De novo assembly and annotation of the salivary gland transcriptome of Rhipicephalus appendiculatus male and female ticks during blood feeding.</title>
        <authorList>
            <person name="de Castro M.H."/>
            <person name="de Klerk D."/>
            <person name="Pienaar R."/>
            <person name="Latif A.A."/>
            <person name="Rees D.J."/>
            <person name="Mans B.J."/>
        </authorList>
    </citation>
    <scope>NUCLEOTIDE SEQUENCE</scope>
    <source>
        <tissue evidence="5">Salivary glands</tissue>
    </source>
</reference>
<dbReference type="EMBL" id="GEDV01004751">
    <property type="protein sequence ID" value="JAP83806.1"/>
    <property type="molecule type" value="Transcribed_RNA"/>
</dbReference>
<dbReference type="Pfam" id="PF03914">
    <property type="entry name" value="CBF"/>
    <property type="match status" value="1"/>
</dbReference>
<dbReference type="GO" id="GO:0030692">
    <property type="term" value="C:Noc4p-Nop14p complex"/>
    <property type="evidence" value="ECO:0007669"/>
    <property type="project" value="TreeGrafter"/>
</dbReference>
<feature type="region of interest" description="Disordered" evidence="2">
    <location>
        <begin position="532"/>
        <end position="552"/>
    </location>
</feature>
<dbReference type="GO" id="GO:0042254">
    <property type="term" value="P:ribosome biogenesis"/>
    <property type="evidence" value="ECO:0007669"/>
    <property type="project" value="InterPro"/>
</dbReference>
<dbReference type="PANTHER" id="PTHR12455">
    <property type="entry name" value="NUCLEOLAR COMPLEX PROTEIN 4"/>
    <property type="match status" value="1"/>
</dbReference>
<name>A0A131Z008_RHIAP</name>
<keyword evidence="3" id="KW-0472">Membrane</keyword>
<proteinExistence type="inferred from homology"/>
<comment type="similarity">
    <text evidence="1">Belongs to the CBF/MAK21 family.</text>
</comment>
<accession>A0A131Z008</accession>
<evidence type="ECO:0000256" key="3">
    <source>
        <dbReference type="SAM" id="Phobius"/>
    </source>
</evidence>
<evidence type="ECO:0000256" key="1">
    <source>
        <dbReference type="ARBA" id="ARBA00007797"/>
    </source>
</evidence>
<keyword evidence="3" id="KW-1133">Transmembrane helix</keyword>
<sequence length="635" mass="71634">MARRKKGRNTKKTPSKISNGSVTEDGDVSDAIHTDAIEQPSQGAEDMEAAETSAAAGKTADDAVIEVDNDSAAEDEKDSDAPDQSRVAQQTAAKQRKRADLSANEIKKNAALIVEDRKNVNLLIDVVDSLSADSEDVVVAALQACNKVFCHFLKTSTALYENDAAAKPAESQNALEKFNAWLRQRYADAWRRVVAMLSDASARKQSLALQVAMKWIETETLHKKEGEHHVPSAKVAAVVETLLDAERDMKNVISKFNQFLDLADVKTYALRALGKVARTWRRVDAVAATKQDGDEDKATSKDDEDDEEKKEASSQTTTTKPEMTDRYVSNLYHLLLGFDMTAEPHKPGEPIPVLGGESANYIVNREQEVKRLSAVWITFLRQKLPVKLYRELLILLPEKVVPYMHNPLLVTDFFIESYNRGGSYSLLALNGLFLLIHRYHLDYPNFYEKLYALLEPGVFYEKYRARFFFLTDLFLSSSHLPAYLVASFAKRLARMALQAPPYALLYVVPFIGNLLIRHRSLATMINDSSDRDVSVDPYDVEQENPSKSQAADSSLWELKTLQSHWHPTVAKKAKFIDDNLPRMEWDFSERLEEGYAEMMKRAKSAKHKEAPTNFHKVEGLLKQKEELLSDLWTLE</sequence>
<evidence type="ECO:0000313" key="5">
    <source>
        <dbReference type="EMBL" id="JAP83806.1"/>
    </source>
</evidence>
<dbReference type="InterPro" id="IPR005612">
    <property type="entry name" value="CCAAT-binding_factor"/>
</dbReference>
<dbReference type="GO" id="GO:0032040">
    <property type="term" value="C:small-subunit processome"/>
    <property type="evidence" value="ECO:0007669"/>
    <property type="project" value="TreeGrafter"/>
</dbReference>
<organism evidence="5">
    <name type="scientific">Rhipicephalus appendiculatus</name>
    <name type="common">Brown ear tick</name>
    <dbReference type="NCBI Taxonomy" id="34631"/>
    <lineage>
        <taxon>Eukaryota</taxon>
        <taxon>Metazoa</taxon>
        <taxon>Ecdysozoa</taxon>
        <taxon>Arthropoda</taxon>
        <taxon>Chelicerata</taxon>
        <taxon>Arachnida</taxon>
        <taxon>Acari</taxon>
        <taxon>Parasitiformes</taxon>
        <taxon>Ixodida</taxon>
        <taxon>Ixodoidea</taxon>
        <taxon>Ixodidae</taxon>
        <taxon>Rhipicephalinae</taxon>
        <taxon>Rhipicephalus</taxon>
        <taxon>Rhipicephalus</taxon>
    </lineage>
</organism>
<keyword evidence="3" id="KW-0812">Transmembrane</keyword>
<protein>
    <submittedName>
        <fullName evidence="5">U3 small nucleolar RNA-associated protein 19</fullName>
    </submittedName>
</protein>
<feature type="region of interest" description="Disordered" evidence="2">
    <location>
        <begin position="1"/>
        <end position="86"/>
    </location>
</feature>